<dbReference type="InterPro" id="IPR000424">
    <property type="entry name" value="Primosome_PriB/ssb"/>
</dbReference>
<protein>
    <recommendedName>
        <fullName evidence="2 3">Single-stranded DNA-binding protein</fullName>
        <shortName evidence="2">SSB</shortName>
    </recommendedName>
</protein>
<comment type="function">
    <text evidence="2">Plays an important role in DNA replication, recombination and repair. Binds to ssDNA and to an array of partner proteins to recruit them to their sites of action during DNA metabolism.</text>
</comment>
<dbReference type="GO" id="GO:0006310">
    <property type="term" value="P:DNA recombination"/>
    <property type="evidence" value="ECO:0007669"/>
    <property type="project" value="UniProtKB-UniRule"/>
</dbReference>
<evidence type="ECO:0000256" key="1">
    <source>
        <dbReference type="ARBA" id="ARBA00023125"/>
    </source>
</evidence>
<comment type="subunit">
    <text evidence="2">Homotetramer.</text>
</comment>
<dbReference type="GO" id="GO:0003697">
    <property type="term" value="F:single-stranded DNA binding"/>
    <property type="evidence" value="ECO:0007669"/>
    <property type="project" value="UniProtKB-UniRule"/>
</dbReference>
<dbReference type="Pfam" id="PF00436">
    <property type="entry name" value="SSB"/>
    <property type="match status" value="1"/>
</dbReference>
<feature type="compositionally biased region" description="Polar residues" evidence="4">
    <location>
        <begin position="125"/>
        <end position="141"/>
    </location>
</feature>
<dbReference type="Gene3D" id="2.40.50.140">
    <property type="entry name" value="Nucleic acid-binding proteins"/>
    <property type="match status" value="1"/>
</dbReference>
<dbReference type="PROSITE" id="PS50935">
    <property type="entry name" value="SSB"/>
    <property type="match status" value="1"/>
</dbReference>
<dbReference type="RefSeq" id="WP_072283717.1">
    <property type="nucleotide sequence ID" value="NZ_CP015519.1"/>
</dbReference>
<dbReference type="OrthoDB" id="9809878at2"/>
<feature type="region of interest" description="Disordered" evidence="4">
    <location>
        <begin position="104"/>
        <end position="149"/>
    </location>
</feature>
<dbReference type="GO" id="GO:0006260">
    <property type="term" value="P:DNA replication"/>
    <property type="evidence" value="ECO:0007669"/>
    <property type="project" value="UniProtKB-UniRule"/>
</dbReference>
<gene>
    <name evidence="5" type="ORF">A7E78_07810</name>
</gene>
<dbReference type="GO" id="GO:0006281">
    <property type="term" value="P:DNA repair"/>
    <property type="evidence" value="ECO:0007669"/>
    <property type="project" value="UniProtKB-UniRule"/>
</dbReference>
<dbReference type="STRING" id="1842532.A7E78_07810"/>
<evidence type="ECO:0000313" key="6">
    <source>
        <dbReference type="Proteomes" id="UP000182517"/>
    </source>
</evidence>
<organism evidence="5 6">
    <name type="scientific">Syntrophotalea acetylenivorans</name>
    <dbReference type="NCBI Taxonomy" id="1842532"/>
    <lineage>
        <taxon>Bacteria</taxon>
        <taxon>Pseudomonadati</taxon>
        <taxon>Thermodesulfobacteriota</taxon>
        <taxon>Desulfuromonadia</taxon>
        <taxon>Desulfuromonadales</taxon>
        <taxon>Syntrophotaleaceae</taxon>
        <taxon>Syntrophotalea</taxon>
    </lineage>
</organism>
<dbReference type="CDD" id="cd04496">
    <property type="entry name" value="SSB_OBF"/>
    <property type="match status" value="1"/>
</dbReference>
<dbReference type="HAMAP" id="MF_00984">
    <property type="entry name" value="SSB"/>
    <property type="match status" value="1"/>
</dbReference>
<sequence>MSVNKVILVGNLGKDPELRYTASGTAVCNFSIATTESYKDRDGNRQEKTEWHNIVVWRQLAEICGKYLAKGKQIYIEGKLQTRKWEDRDGNPRYTTEIVADQMQMLGRAGDDNSAGPRREPRQEPSMNQSPPQNNYDNVQFNPDDDIPF</sequence>
<keyword evidence="2" id="KW-0227">DNA damage</keyword>
<dbReference type="PIRSF" id="PIRSF002070">
    <property type="entry name" value="SSB"/>
    <property type="match status" value="1"/>
</dbReference>
<dbReference type="GO" id="GO:0009295">
    <property type="term" value="C:nucleoid"/>
    <property type="evidence" value="ECO:0007669"/>
    <property type="project" value="TreeGrafter"/>
</dbReference>
<dbReference type="Proteomes" id="UP000182517">
    <property type="component" value="Chromosome"/>
</dbReference>
<keyword evidence="2" id="KW-0235">DNA replication</keyword>
<comment type="caution">
    <text evidence="2">Lacks conserved residue(s) required for the propagation of feature annotation.</text>
</comment>
<keyword evidence="2" id="KW-0234">DNA repair</keyword>
<evidence type="ECO:0000256" key="2">
    <source>
        <dbReference type="HAMAP-Rule" id="MF_00984"/>
    </source>
</evidence>
<name>A0A1L3GPE4_9BACT</name>
<evidence type="ECO:0000256" key="3">
    <source>
        <dbReference type="PIRNR" id="PIRNR002070"/>
    </source>
</evidence>
<dbReference type="KEGG" id="pef:A7E78_07810"/>
<reference evidence="5 6" key="1">
    <citation type="journal article" date="2017" name="Genome Announc.">
        <title>Complete Genome Sequences of Two Acetylene-Fermenting Pelobacter acetylenicus Strains.</title>
        <authorList>
            <person name="Sutton J.M."/>
            <person name="Baesman S.M."/>
            <person name="Fierst J.L."/>
            <person name="Poret-Peterson A.T."/>
            <person name="Oremland R.S."/>
            <person name="Dunlap D.S."/>
            <person name="Akob D.M."/>
        </authorList>
    </citation>
    <scope>NUCLEOTIDE SEQUENCE [LARGE SCALE GENOMIC DNA]</scope>
    <source>
        <strain evidence="5 6">SFB93</strain>
    </source>
</reference>
<evidence type="ECO:0000256" key="4">
    <source>
        <dbReference type="SAM" id="MobiDB-lite"/>
    </source>
</evidence>
<keyword evidence="6" id="KW-1185">Reference proteome</keyword>
<feature type="short sequence motif" description="Important for interaction with partner proteins" evidence="2">
    <location>
        <begin position="144"/>
        <end position="149"/>
    </location>
</feature>
<proteinExistence type="inferred from homology"/>
<dbReference type="NCBIfam" id="TIGR00621">
    <property type="entry name" value="ssb"/>
    <property type="match status" value="1"/>
</dbReference>
<dbReference type="PANTHER" id="PTHR10302:SF0">
    <property type="entry name" value="SINGLE-STRANDED DNA-BINDING PROTEIN, MITOCHONDRIAL"/>
    <property type="match status" value="1"/>
</dbReference>
<dbReference type="PANTHER" id="PTHR10302">
    <property type="entry name" value="SINGLE-STRANDED DNA-BINDING PROTEIN"/>
    <property type="match status" value="1"/>
</dbReference>
<evidence type="ECO:0000313" key="5">
    <source>
        <dbReference type="EMBL" id="APG27750.1"/>
    </source>
</evidence>
<keyword evidence="2" id="KW-0233">DNA recombination</keyword>
<accession>A0A1L3GPE4</accession>
<dbReference type="EMBL" id="CP015519">
    <property type="protein sequence ID" value="APG27750.1"/>
    <property type="molecule type" value="Genomic_DNA"/>
</dbReference>
<dbReference type="InterPro" id="IPR012340">
    <property type="entry name" value="NA-bd_OB-fold"/>
</dbReference>
<keyword evidence="1 2" id="KW-0238">DNA-binding</keyword>
<dbReference type="AlphaFoldDB" id="A0A1L3GPE4"/>
<dbReference type="SUPFAM" id="SSF50249">
    <property type="entry name" value="Nucleic acid-binding proteins"/>
    <property type="match status" value="1"/>
</dbReference>
<dbReference type="InterPro" id="IPR011344">
    <property type="entry name" value="ssDNA-bd"/>
</dbReference>